<dbReference type="Proteomes" id="UP000185746">
    <property type="component" value="Chromosome"/>
</dbReference>
<keyword evidence="1" id="KW-1133">Transmembrane helix</keyword>
<keyword evidence="1" id="KW-0472">Membrane</keyword>
<gene>
    <name evidence="2" type="ORF">BI350_06080</name>
</gene>
<feature type="transmembrane region" description="Helical" evidence="1">
    <location>
        <begin position="52"/>
        <end position="74"/>
    </location>
</feature>
<name>A0A1D8JEM6_9BACL</name>
<feature type="transmembrane region" description="Helical" evidence="1">
    <location>
        <begin position="80"/>
        <end position="97"/>
    </location>
</feature>
<evidence type="ECO:0000313" key="2">
    <source>
        <dbReference type="EMBL" id="AOV07149.1"/>
    </source>
</evidence>
<feature type="transmembrane region" description="Helical" evidence="1">
    <location>
        <begin position="6"/>
        <end position="26"/>
    </location>
</feature>
<dbReference type="EMBL" id="CP017560">
    <property type="protein sequence ID" value="AOV07149.1"/>
    <property type="molecule type" value="Genomic_DNA"/>
</dbReference>
<evidence type="ECO:0008006" key="4">
    <source>
        <dbReference type="Google" id="ProtNLM"/>
    </source>
</evidence>
<dbReference type="KEGG" id="surl:BI350_06080"/>
<evidence type="ECO:0000313" key="3">
    <source>
        <dbReference type="Proteomes" id="UP000185746"/>
    </source>
</evidence>
<keyword evidence="1" id="KW-0812">Transmembrane</keyword>
<organism evidence="2 3">
    <name type="scientific">Sporosarcina ureilytica</name>
    <dbReference type="NCBI Taxonomy" id="298596"/>
    <lineage>
        <taxon>Bacteria</taxon>
        <taxon>Bacillati</taxon>
        <taxon>Bacillota</taxon>
        <taxon>Bacilli</taxon>
        <taxon>Bacillales</taxon>
        <taxon>Caryophanaceae</taxon>
        <taxon>Sporosarcina</taxon>
    </lineage>
</organism>
<keyword evidence="3" id="KW-1185">Reference proteome</keyword>
<evidence type="ECO:0000256" key="1">
    <source>
        <dbReference type="SAM" id="Phobius"/>
    </source>
</evidence>
<reference evidence="2 3" key="1">
    <citation type="submission" date="2016-09" db="EMBL/GenBank/DDBJ databases">
        <title>Complete genome sequence of the Lysinibacillus sphaericus LMG 22257, a specie of Bacillus with ureolytic activity that can effectively biodeposit calcium carbonate.</title>
        <authorList>
            <person name="Yan W."/>
        </authorList>
    </citation>
    <scope>NUCLEOTIDE SEQUENCE [LARGE SCALE GENOMIC DNA]</scope>
    <source>
        <strain evidence="2 3">LMG 22257</strain>
    </source>
</reference>
<sequence>MQGGVGIFIICIVFSMVCFFLSYQIWGKGKLSLIIGYHEETFNGDKSKLAKAVGLIMCELGVLVFVLPFALAYIGVLTGPIYALAIVCGMIIALNDVKLSQSK</sequence>
<accession>A0A1D8JEM6</accession>
<protein>
    <recommendedName>
        <fullName evidence="4">DUF3784 domain-containing protein</fullName>
    </recommendedName>
</protein>
<dbReference type="RefSeq" id="WP_075527279.1">
    <property type="nucleotide sequence ID" value="NZ_CP017560.1"/>
</dbReference>
<proteinExistence type="predicted"/>
<dbReference type="AlphaFoldDB" id="A0A1D8JEM6"/>